<comment type="caution">
    <text evidence="6">The sequence shown here is derived from an EMBL/GenBank/DDBJ whole genome shotgun (WGS) entry which is preliminary data.</text>
</comment>
<keyword evidence="3" id="KW-0698">rRNA processing</keyword>
<evidence type="ECO:0000256" key="3">
    <source>
        <dbReference type="ARBA" id="ARBA00022552"/>
    </source>
</evidence>
<dbReference type="PANTHER" id="PTHR13026">
    <property type="entry name" value="NNP-1 PROTEIN NOVEL NUCLEAR PROTEIN 1 NOP52"/>
    <property type="match status" value="1"/>
</dbReference>
<comment type="similarity">
    <text evidence="2">Belongs to the RRP1 family.</text>
</comment>
<dbReference type="PANTHER" id="PTHR13026:SF0">
    <property type="entry name" value="RIBOSOMAL RNA PROCESSING 1B"/>
    <property type="match status" value="1"/>
</dbReference>
<reference evidence="6" key="1">
    <citation type="submission" date="2021-03" db="EMBL/GenBank/DDBJ databases">
        <title>Comparative genomics and phylogenomic investigation of the class Geoglossomycetes provide insights into ecological specialization and systematics.</title>
        <authorList>
            <person name="Melie T."/>
            <person name="Pirro S."/>
            <person name="Miller A.N."/>
            <person name="Quandt A."/>
        </authorList>
    </citation>
    <scope>NUCLEOTIDE SEQUENCE</scope>
    <source>
        <strain evidence="6">GBOQ0MN5Z8</strain>
    </source>
</reference>
<name>A0A9P8L531_9PEZI</name>
<proteinExistence type="inferred from homology"/>
<evidence type="ECO:0000256" key="5">
    <source>
        <dbReference type="SAM" id="MobiDB-lite"/>
    </source>
</evidence>
<evidence type="ECO:0000256" key="1">
    <source>
        <dbReference type="ARBA" id="ARBA00004123"/>
    </source>
</evidence>
<gene>
    <name evidence="6" type="ORF">FGG08_001671</name>
</gene>
<dbReference type="EMBL" id="JAGHQL010000023">
    <property type="protein sequence ID" value="KAH0544053.1"/>
    <property type="molecule type" value="Genomic_DNA"/>
</dbReference>
<dbReference type="GO" id="GO:0030688">
    <property type="term" value="C:preribosome, small subunit precursor"/>
    <property type="evidence" value="ECO:0007669"/>
    <property type="project" value="InterPro"/>
</dbReference>
<evidence type="ECO:0000313" key="6">
    <source>
        <dbReference type="EMBL" id="KAH0544053.1"/>
    </source>
</evidence>
<evidence type="ECO:0000256" key="4">
    <source>
        <dbReference type="ARBA" id="ARBA00023242"/>
    </source>
</evidence>
<dbReference type="Proteomes" id="UP000698800">
    <property type="component" value="Unassembled WGS sequence"/>
</dbReference>
<feature type="compositionally biased region" description="Basic and acidic residues" evidence="5">
    <location>
        <begin position="217"/>
        <end position="237"/>
    </location>
</feature>
<organism evidence="6 7">
    <name type="scientific">Glutinoglossum americanum</name>
    <dbReference type="NCBI Taxonomy" id="1670608"/>
    <lineage>
        <taxon>Eukaryota</taxon>
        <taxon>Fungi</taxon>
        <taxon>Dikarya</taxon>
        <taxon>Ascomycota</taxon>
        <taxon>Pezizomycotina</taxon>
        <taxon>Geoglossomycetes</taxon>
        <taxon>Geoglossales</taxon>
        <taxon>Geoglossaceae</taxon>
        <taxon>Glutinoglossum</taxon>
    </lineage>
</organism>
<keyword evidence="7" id="KW-1185">Reference proteome</keyword>
<dbReference type="GO" id="GO:0005634">
    <property type="term" value="C:nucleus"/>
    <property type="evidence" value="ECO:0007669"/>
    <property type="project" value="UniProtKB-SubCell"/>
</dbReference>
<dbReference type="Pfam" id="PF05997">
    <property type="entry name" value="Nop52"/>
    <property type="match status" value="1"/>
</dbReference>
<evidence type="ECO:0000256" key="2">
    <source>
        <dbReference type="ARBA" id="ARBA00006374"/>
    </source>
</evidence>
<feature type="region of interest" description="Disordered" evidence="5">
    <location>
        <begin position="217"/>
        <end position="246"/>
    </location>
</feature>
<dbReference type="AlphaFoldDB" id="A0A9P8L531"/>
<accession>A0A9P8L531</accession>
<protein>
    <submittedName>
        <fullName evidence="6">Uncharacterized protein</fullName>
    </submittedName>
</protein>
<dbReference type="InterPro" id="IPR010301">
    <property type="entry name" value="RRP1"/>
</dbReference>
<dbReference type="GO" id="GO:0006364">
    <property type="term" value="P:rRNA processing"/>
    <property type="evidence" value="ECO:0007669"/>
    <property type="project" value="UniProtKB-KW"/>
</dbReference>
<evidence type="ECO:0000313" key="7">
    <source>
        <dbReference type="Proteomes" id="UP000698800"/>
    </source>
</evidence>
<sequence>MASEVQDMQSAPFIKQLVANDKSTRDKAVASLRTYLSGRRTFTELELLKLWKGLFFCMWMSDRVRTQQRLAADLAALVDVLPSENALPFLRVFWITIAREWTGIDVLRMDKFLLLVRRYLASSFRYLAKRHWNGAVVEEYMVILSSIPLSTTEMRIPNGLRYHTIDIYVDELDKADTPRSGNLPIDTLLSPLRSLSTDSPTKAVRLKSKESLGDVRLNDWNNAERAEQTGEVERGDQGEEWGGIDD</sequence>
<keyword evidence="4" id="KW-0539">Nucleus</keyword>
<comment type="subcellular location">
    <subcellularLocation>
        <location evidence="1">Nucleus</location>
    </subcellularLocation>
</comment>
<dbReference type="OrthoDB" id="2019504at2759"/>